<keyword evidence="3" id="KW-0732">Signal</keyword>
<evidence type="ECO:0000313" key="5">
    <source>
        <dbReference type="Proteomes" id="UP001228049"/>
    </source>
</evidence>
<evidence type="ECO:0000256" key="1">
    <source>
        <dbReference type="SAM" id="MobiDB-lite"/>
    </source>
</evidence>
<sequence length="377" mass="40429">MGLYLKTTACLFLFVQAFHLASLQNSTDSPGRTIDKSWLRELVKKVTKLQDAAYTDKGAENGSSEANIMDPSNENSSGKASGSMLIFTEEEKSLSDQEKRRKETSDDLTVVNTTAPTKFPTRTKQSELPGTAVSPTPAATDSTNSSKINMTEAEEELQNSTTTPRNSSTELSTQNSTSVSDHSNTTDSQKTTLAPKSNTTQESMTKPHQDTGITKSTEHNSNTTLPTTVKQEINKTTLSPSTTVLPSETTETSPATTAAAAPKTPVTSNKTDKAAAAGNNPDRGLATDTHTSKRNGAWGAVLGTGVAVAFVGLVAYVILKKKQQKGFTHRKLVEEFPSDPVLRLDNSEPLDLNFGVGRSAYYNPGLQGDNIQMSNFP</sequence>
<feature type="chain" id="PRO_5041977373" evidence="3">
    <location>
        <begin position="18"/>
        <end position="377"/>
    </location>
</feature>
<comment type="caution">
    <text evidence="4">The sequence shown here is derived from an EMBL/GenBank/DDBJ whole genome shotgun (WGS) entry which is preliminary data.</text>
</comment>
<proteinExistence type="predicted"/>
<organism evidence="4 5">
    <name type="scientific">Dissostichus eleginoides</name>
    <name type="common">Patagonian toothfish</name>
    <name type="synonym">Dissostichus amissus</name>
    <dbReference type="NCBI Taxonomy" id="100907"/>
    <lineage>
        <taxon>Eukaryota</taxon>
        <taxon>Metazoa</taxon>
        <taxon>Chordata</taxon>
        <taxon>Craniata</taxon>
        <taxon>Vertebrata</taxon>
        <taxon>Euteleostomi</taxon>
        <taxon>Actinopterygii</taxon>
        <taxon>Neopterygii</taxon>
        <taxon>Teleostei</taxon>
        <taxon>Neoteleostei</taxon>
        <taxon>Acanthomorphata</taxon>
        <taxon>Eupercaria</taxon>
        <taxon>Perciformes</taxon>
        <taxon>Notothenioidei</taxon>
        <taxon>Nototheniidae</taxon>
        <taxon>Dissostichus</taxon>
    </lineage>
</organism>
<feature type="signal peptide" evidence="3">
    <location>
        <begin position="1"/>
        <end position="17"/>
    </location>
</feature>
<evidence type="ECO:0000256" key="2">
    <source>
        <dbReference type="SAM" id="Phobius"/>
    </source>
</evidence>
<evidence type="ECO:0000256" key="3">
    <source>
        <dbReference type="SAM" id="SignalP"/>
    </source>
</evidence>
<feature type="compositionally biased region" description="Polar residues" evidence="1">
    <location>
        <begin position="158"/>
        <end position="235"/>
    </location>
</feature>
<feature type="compositionally biased region" description="Polar residues" evidence="1">
    <location>
        <begin position="61"/>
        <end position="80"/>
    </location>
</feature>
<reference evidence="4" key="1">
    <citation type="submission" date="2023-04" db="EMBL/GenBank/DDBJ databases">
        <title>Chromosome-level genome of Chaenocephalus aceratus.</title>
        <authorList>
            <person name="Park H."/>
        </authorList>
    </citation>
    <scope>NUCLEOTIDE SEQUENCE</scope>
    <source>
        <strain evidence="4">DE</strain>
        <tissue evidence="4">Muscle</tissue>
    </source>
</reference>
<dbReference type="AlphaFoldDB" id="A0AAD9BYV3"/>
<dbReference type="Proteomes" id="UP001228049">
    <property type="component" value="Unassembled WGS sequence"/>
</dbReference>
<keyword evidence="2" id="KW-0812">Transmembrane</keyword>
<dbReference type="PANTHER" id="PTHR45427:SF1">
    <property type="entry name" value="MUCIN-15"/>
    <property type="match status" value="1"/>
</dbReference>
<feature type="transmembrane region" description="Helical" evidence="2">
    <location>
        <begin position="297"/>
        <end position="319"/>
    </location>
</feature>
<feature type="region of interest" description="Disordered" evidence="1">
    <location>
        <begin position="55"/>
        <end position="293"/>
    </location>
</feature>
<keyword evidence="5" id="KW-1185">Reference proteome</keyword>
<name>A0AAD9BYV3_DISEL</name>
<feature type="compositionally biased region" description="Polar residues" evidence="1">
    <location>
        <begin position="110"/>
        <end position="149"/>
    </location>
</feature>
<feature type="compositionally biased region" description="Basic and acidic residues" evidence="1">
    <location>
        <begin position="89"/>
        <end position="105"/>
    </location>
</feature>
<dbReference type="InterPro" id="IPR031371">
    <property type="entry name" value="Mucin-15"/>
</dbReference>
<protein>
    <submittedName>
        <fullName evidence="4">Mucin-15</fullName>
    </submittedName>
</protein>
<dbReference type="EMBL" id="JASDAP010000015">
    <property type="protein sequence ID" value="KAK1891776.1"/>
    <property type="molecule type" value="Genomic_DNA"/>
</dbReference>
<evidence type="ECO:0000313" key="4">
    <source>
        <dbReference type="EMBL" id="KAK1891776.1"/>
    </source>
</evidence>
<accession>A0AAD9BYV3</accession>
<keyword evidence="2" id="KW-1133">Transmembrane helix</keyword>
<dbReference type="Pfam" id="PF15672">
    <property type="entry name" value="Mucin15"/>
    <property type="match status" value="1"/>
</dbReference>
<gene>
    <name evidence="4" type="ORF">KUDE01_010603</name>
</gene>
<keyword evidence="2" id="KW-0472">Membrane</keyword>
<dbReference type="PANTHER" id="PTHR45427">
    <property type="entry name" value="MUCIN-15"/>
    <property type="match status" value="1"/>
</dbReference>
<feature type="compositionally biased region" description="Low complexity" evidence="1">
    <location>
        <begin position="236"/>
        <end position="268"/>
    </location>
</feature>